<feature type="compositionally biased region" description="Low complexity" evidence="17">
    <location>
        <begin position="416"/>
        <end position="442"/>
    </location>
</feature>
<comment type="similarity">
    <text evidence="4">Belongs to the HRD1 family.</text>
</comment>
<feature type="region of interest" description="Disordered" evidence="17">
    <location>
        <begin position="684"/>
        <end position="813"/>
    </location>
</feature>
<feature type="transmembrane region" description="Helical" evidence="18">
    <location>
        <begin position="40"/>
        <end position="60"/>
    </location>
</feature>
<feature type="transmembrane region" description="Helical" evidence="18">
    <location>
        <begin position="172"/>
        <end position="195"/>
    </location>
</feature>
<evidence type="ECO:0000256" key="9">
    <source>
        <dbReference type="ARBA" id="ARBA00022771"/>
    </source>
</evidence>
<keyword evidence="12" id="KW-0862">Zinc</keyword>
<evidence type="ECO:0000256" key="12">
    <source>
        <dbReference type="ARBA" id="ARBA00022833"/>
    </source>
</evidence>
<dbReference type="EC" id="2.3.2.27" evidence="5"/>
<dbReference type="AlphaFoldDB" id="A0A8H3FZ08"/>
<dbReference type="InterPro" id="IPR058051">
    <property type="entry name" value="Znf_RING_synoviolin"/>
</dbReference>
<comment type="caution">
    <text evidence="20">The sequence shown here is derived from an EMBL/GenBank/DDBJ whole genome shotgun (WGS) entry which is preliminary data.</text>
</comment>
<evidence type="ECO:0000256" key="8">
    <source>
        <dbReference type="ARBA" id="ARBA00022723"/>
    </source>
</evidence>
<evidence type="ECO:0000256" key="15">
    <source>
        <dbReference type="PROSITE-ProRule" id="PRU00175"/>
    </source>
</evidence>
<evidence type="ECO:0000256" key="14">
    <source>
        <dbReference type="ARBA" id="ARBA00023136"/>
    </source>
</evidence>
<evidence type="ECO:0000256" key="7">
    <source>
        <dbReference type="ARBA" id="ARBA00022692"/>
    </source>
</evidence>
<evidence type="ECO:0000256" key="18">
    <source>
        <dbReference type="SAM" id="Phobius"/>
    </source>
</evidence>
<feature type="compositionally biased region" description="Low complexity" evidence="17">
    <location>
        <begin position="783"/>
        <end position="796"/>
    </location>
</feature>
<comment type="catalytic activity">
    <reaction evidence="1">
        <text>S-ubiquitinyl-[E2 ubiquitin-conjugating enzyme]-L-cysteine + [acceptor protein]-L-lysine = [E2 ubiquitin-conjugating enzyme]-L-cysteine + N(6)-ubiquitinyl-[acceptor protein]-L-lysine.</text>
        <dbReference type="EC" id="2.3.2.27"/>
    </reaction>
</comment>
<feature type="compositionally biased region" description="Polar residues" evidence="17">
    <location>
        <begin position="642"/>
        <end position="662"/>
    </location>
</feature>
<dbReference type="OrthoDB" id="7759664at2759"/>
<accession>A0A8H3FZ08</accession>
<comment type="pathway">
    <text evidence="3">Protein modification; protein ubiquitination.</text>
</comment>
<dbReference type="UniPathway" id="UPA00143"/>
<keyword evidence="21" id="KW-1185">Reference proteome</keyword>
<dbReference type="Pfam" id="PF12678">
    <property type="entry name" value="zf-rbx1"/>
    <property type="match status" value="1"/>
</dbReference>
<feature type="region of interest" description="Disordered" evidence="17">
    <location>
        <begin position="642"/>
        <end position="667"/>
    </location>
</feature>
<evidence type="ECO:0000256" key="17">
    <source>
        <dbReference type="SAM" id="MobiDB-lite"/>
    </source>
</evidence>
<evidence type="ECO:0000256" key="1">
    <source>
        <dbReference type="ARBA" id="ARBA00000900"/>
    </source>
</evidence>
<dbReference type="GO" id="GO:0005789">
    <property type="term" value="C:endoplasmic reticulum membrane"/>
    <property type="evidence" value="ECO:0007669"/>
    <property type="project" value="UniProtKB-SubCell"/>
</dbReference>
<dbReference type="PANTHER" id="PTHR22763:SF184">
    <property type="entry name" value="E3 UBIQUITIN-PROTEIN LIGASE SYNOVIOLIN"/>
    <property type="match status" value="1"/>
</dbReference>
<reference evidence="20" key="1">
    <citation type="submission" date="2021-03" db="EMBL/GenBank/DDBJ databases">
        <authorList>
            <person name="Tagirdzhanova G."/>
        </authorList>
    </citation>
    <scope>NUCLEOTIDE SEQUENCE</scope>
</reference>
<keyword evidence="13 18" id="KW-1133">Transmembrane helix</keyword>
<feature type="compositionally biased region" description="Polar residues" evidence="17">
    <location>
        <begin position="693"/>
        <end position="747"/>
    </location>
</feature>
<evidence type="ECO:0000256" key="13">
    <source>
        <dbReference type="ARBA" id="ARBA00022989"/>
    </source>
</evidence>
<evidence type="ECO:0000256" key="10">
    <source>
        <dbReference type="ARBA" id="ARBA00022786"/>
    </source>
</evidence>
<feature type="compositionally biased region" description="Basic and acidic residues" evidence="17">
    <location>
        <begin position="752"/>
        <end position="761"/>
    </location>
</feature>
<dbReference type="InterPro" id="IPR024766">
    <property type="entry name" value="Znf_RING_H2"/>
</dbReference>
<feature type="coiled-coil region" evidence="16">
    <location>
        <begin position="204"/>
        <end position="235"/>
    </location>
</feature>
<feature type="transmembrane region" description="Helical" evidence="18">
    <location>
        <begin position="275"/>
        <end position="296"/>
    </location>
</feature>
<dbReference type="GO" id="GO:0008270">
    <property type="term" value="F:zinc ion binding"/>
    <property type="evidence" value="ECO:0007669"/>
    <property type="project" value="UniProtKB-KW"/>
</dbReference>
<evidence type="ECO:0000256" key="6">
    <source>
        <dbReference type="ARBA" id="ARBA00022679"/>
    </source>
</evidence>
<evidence type="ECO:0000256" key="11">
    <source>
        <dbReference type="ARBA" id="ARBA00022824"/>
    </source>
</evidence>
<evidence type="ECO:0000259" key="19">
    <source>
        <dbReference type="PROSITE" id="PS50089"/>
    </source>
</evidence>
<keyword evidence="14 18" id="KW-0472">Membrane</keyword>
<keyword evidence="9 15" id="KW-0863">Zinc-finger</keyword>
<feature type="transmembrane region" description="Helical" evidence="18">
    <location>
        <begin position="98"/>
        <end position="118"/>
    </location>
</feature>
<dbReference type="SMART" id="SM00184">
    <property type="entry name" value="RING"/>
    <property type="match status" value="1"/>
</dbReference>
<dbReference type="GO" id="GO:0016567">
    <property type="term" value="P:protein ubiquitination"/>
    <property type="evidence" value="ECO:0007669"/>
    <property type="project" value="UniProtKB-UniPathway"/>
</dbReference>
<dbReference type="PANTHER" id="PTHR22763">
    <property type="entry name" value="RING ZINC FINGER PROTEIN"/>
    <property type="match status" value="1"/>
</dbReference>
<evidence type="ECO:0000256" key="4">
    <source>
        <dbReference type="ARBA" id="ARBA00010089"/>
    </source>
</evidence>
<feature type="domain" description="RING-type" evidence="19">
    <location>
        <begin position="341"/>
        <end position="400"/>
    </location>
</feature>
<evidence type="ECO:0000256" key="2">
    <source>
        <dbReference type="ARBA" id="ARBA00004477"/>
    </source>
</evidence>
<evidence type="ECO:0000256" key="16">
    <source>
        <dbReference type="SAM" id="Coils"/>
    </source>
</evidence>
<dbReference type="GO" id="GO:0061630">
    <property type="term" value="F:ubiquitin protein ligase activity"/>
    <property type="evidence" value="ECO:0007669"/>
    <property type="project" value="UniProtKB-EC"/>
</dbReference>
<dbReference type="InterPro" id="IPR057992">
    <property type="entry name" value="TPR_SYVN1_N"/>
</dbReference>
<dbReference type="GO" id="GO:0043161">
    <property type="term" value="P:proteasome-mediated ubiquitin-dependent protein catabolic process"/>
    <property type="evidence" value="ECO:0007669"/>
    <property type="project" value="TreeGrafter"/>
</dbReference>
<feature type="transmembrane region" description="Helical" evidence="18">
    <location>
        <begin position="138"/>
        <end position="160"/>
    </location>
</feature>
<name>A0A8H3FZ08_9LECA</name>
<dbReference type="CDD" id="cd16479">
    <property type="entry name" value="RING-H2_synoviolin"/>
    <property type="match status" value="1"/>
</dbReference>
<comment type="subcellular location">
    <subcellularLocation>
        <location evidence="2">Endoplasmic reticulum membrane</location>
        <topology evidence="2">Multi-pass membrane protein</topology>
    </subcellularLocation>
</comment>
<organism evidence="20 21">
    <name type="scientific">Gomphillus americanus</name>
    <dbReference type="NCBI Taxonomy" id="1940652"/>
    <lineage>
        <taxon>Eukaryota</taxon>
        <taxon>Fungi</taxon>
        <taxon>Dikarya</taxon>
        <taxon>Ascomycota</taxon>
        <taxon>Pezizomycotina</taxon>
        <taxon>Lecanoromycetes</taxon>
        <taxon>OSLEUM clade</taxon>
        <taxon>Ostropomycetidae</taxon>
        <taxon>Ostropales</taxon>
        <taxon>Graphidaceae</taxon>
        <taxon>Gomphilloideae</taxon>
        <taxon>Gomphillus</taxon>
    </lineage>
</organism>
<dbReference type="InterPro" id="IPR013083">
    <property type="entry name" value="Znf_RING/FYVE/PHD"/>
</dbReference>
<evidence type="ECO:0000256" key="5">
    <source>
        <dbReference type="ARBA" id="ARBA00012483"/>
    </source>
</evidence>
<dbReference type="EMBL" id="CAJPDQ010000039">
    <property type="protein sequence ID" value="CAF9931592.1"/>
    <property type="molecule type" value="Genomic_DNA"/>
</dbReference>
<proteinExistence type="inferred from homology"/>
<dbReference type="Gene3D" id="3.30.40.10">
    <property type="entry name" value="Zinc/RING finger domain, C3HC4 (zinc finger)"/>
    <property type="match status" value="1"/>
</dbReference>
<gene>
    <name evidence="20" type="ORF">GOMPHAMPRED_005969</name>
</gene>
<evidence type="ECO:0000313" key="21">
    <source>
        <dbReference type="Proteomes" id="UP000664169"/>
    </source>
</evidence>
<keyword evidence="7 18" id="KW-0812">Transmembrane</keyword>
<sequence length="813" mass="89249">MRFAAYAGTSVALAAGIVLKALHSRPNFYSVFVYFAESNAALMILSNLVLLVVGSLLVGLQHLLYGPLRPIETEQLYEKAWFAVTETCLAMTIFREDLGIWFVVMFVTLLVAKVWGWIGEGRLDILEQQPPENPRLFHARLSTSLFLSMLFNAWLLNYSIDIILRSKDANMMIMFAFEFALLNVSSLSTLVRYGITVQEALIVRDQTQTALQARRKELEEQRRAAREAAEAEGESAPEEVPLEELLDEADIDVPGWEEKSRWIFYLDLTTDFLRLLLYLTFFCVLCKLYSMPIHIIRDVAMAARSFYRRVTDFIKYRHATRDMHARYPDATAEEITTQDVCIICREGMTARPEAPAQAQAEATSPLDERLRPKKLPCGHILHFACLRSWLERQQNCPTCRQPVLSSPPPSQPGRDANAPVNNNAAGAPQAQANPNQMPAANANQPNAQLNRMRTFSLGPLRLTIGTGRIIQGPPAGVNQPNHPPVADANTRPNHTILSPVPNIHAPGSSMLSALSESNTGVIQASINHLERMLMQDVTRLRLQTEQMNVLRGMQAELARLRVSQGIQQQSSGLMPITGNTTPTFPPNGVSVSPVAAFTADHNSESIRSGSMNLPTGVTIPEGWTLLPLQRLQDVAVAQPLANSTITSQPQQRSRSLGPSSQPLPAMHVTPAASNLSSFPVQRPFSMPSAVPNPATTDMPSSIVPQANSATTNNPSTEPNHSEARSSSSPDATISIPSEQRPTQSQGLAATESLRDPSRTRPWEWPTSPVLSTPISNASPNTKQGSSQQSSTSTGQTEAARDRVATVDDAPEDE</sequence>
<evidence type="ECO:0000256" key="3">
    <source>
        <dbReference type="ARBA" id="ARBA00004906"/>
    </source>
</evidence>
<feature type="compositionally biased region" description="Polar residues" evidence="17">
    <location>
        <begin position="768"/>
        <end position="782"/>
    </location>
</feature>
<dbReference type="GO" id="GO:0036503">
    <property type="term" value="P:ERAD pathway"/>
    <property type="evidence" value="ECO:0007669"/>
    <property type="project" value="TreeGrafter"/>
</dbReference>
<keyword evidence="6" id="KW-0808">Transferase</keyword>
<keyword evidence="16" id="KW-0175">Coiled coil</keyword>
<dbReference type="SUPFAM" id="SSF57850">
    <property type="entry name" value="RING/U-box"/>
    <property type="match status" value="1"/>
</dbReference>
<dbReference type="InterPro" id="IPR050731">
    <property type="entry name" value="HRD1_E3_ubiq-ligases"/>
</dbReference>
<keyword evidence="11" id="KW-0256">Endoplasmic reticulum</keyword>
<keyword evidence="10" id="KW-0833">Ubl conjugation pathway</keyword>
<dbReference type="Proteomes" id="UP000664169">
    <property type="component" value="Unassembled WGS sequence"/>
</dbReference>
<dbReference type="Pfam" id="PF25563">
    <property type="entry name" value="TPR_SYVN1_N"/>
    <property type="match status" value="1"/>
</dbReference>
<protein>
    <recommendedName>
        <fullName evidence="5">RING-type E3 ubiquitin transferase</fullName>
        <ecNumber evidence="5">2.3.2.27</ecNumber>
    </recommendedName>
</protein>
<feature type="region of interest" description="Disordered" evidence="17">
    <location>
        <begin position="398"/>
        <end position="442"/>
    </location>
</feature>
<evidence type="ECO:0000313" key="20">
    <source>
        <dbReference type="EMBL" id="CAF9931592.1"/>
    </source>
</evidence>
<dbReference type="InterPro" id="IPR001841">
    <property type="entry name" value="Znf_RING"/>
</dbReference>
<keyword evidence="8" id="KW-0479">Metal-binding</keyword>
<dbReference type="PROSITE" id="PS50089">
    <property type="entry name" value="ZF_RING_2"/>
    <property type="match status" value="1"/>
</dbReference>